<protein>
    <submittedName>
        <fullName evidence="10">AzlC family ABC transporter permease</fullName>
    </submittedName>
</protein>
<evidence type="ECO:0000256" key="7">
    <source>
        <dbReference type="ARBA" id="ARBA00023136"/>
    </source>
</evidence>
<keyword evidence="11" id="KW-1185">Reference proteome</keyword>
<evidence type="ECO:0000256" key="9">
    <source>
        <dbReference type="SAM" id="Phobius"/>
    </source>
</evidence>
<keyword evidence="6 9" id="KW-1133">Transmembrane helix</keyword>
<keyword evidence="3" id="KW-0813">Transport</keyword>
<evidence type="ECO:0000313" key="11">
    <source>
        <dbReference type="Proteomes" id="UP001183414"/>
    </source>
</evidence>
<feature type="transmembrane region" description="Helical" evidence="9">
    <location>
        <begin position="192"/>
        <end position="221"/>
    </location>
</feature>
<dbReference type="RefSeq" id="WP_311674268.1">
    <property type="nucleotide sequence ID" value="NZ_JAVREQ010000015.1"/>
</dbReference>
<evidence type="ECO:0000256" key="4">
    <source>
        <dbReference type="ARBA" id="ARBA00022475"/>
    </source>
</evidence>
<evidence type="ECO:0000256" key="2">
    <source>
        <dbReference type="ARBA" id="ARBA00010735"/>
    </source>
</evidence>
<organism evidence="10 11">
    <name type="scientific">Streptomyces hazeniae</name>
    <dbReference type="NCBI Taxonomy" id="3075538"/>
    <lineage>
        <taxon>Bacteria</taxon>
        <taxon>Bacillati</taxon>
        <taxon>Actinomycetota</taxon>
        <taxon>Actinomycetes</taxon>
        <taxon>Kitasatosporales</taxon>
        <taxon>Streptomycetaceae</taxon>
        <taxon>Streptomyces</taxon>
    </lineage>
</organism>
<dbReference type="EMBL" id="JAVREQ010000015">
    <property type="protein sequence ID" value="MDT0380519.1"/>
    <property type="molecule type" value="Genomic_DNA"/>
</dbReference>
<feature type="transmembrane region" description="Helical" evidence="9">
    <location>
        <begin position="164"/>
        <end position="180"/>
    </location>
</feature>
<feature type="transmembrane region" description="Helical" evidence="9">
    <location>
        <begin position="132"/>
        <end position="158"/>
    </location>
</feature>
<evidence type="ECO:0000256" key="6">
    <source>
        <dbReference type="ARBA" id="ARBA00022989"/>
    </source>
</evidence>
<dbReference type="InterPro" id="IPR011606">
    <property type="entry name" value="Brnchd-chn_aa_trnsp_permease"/>
</dbReference>
<proteinExistence type="inferred from homology"/>
<dbReference type="PANTHER" id="PTHR34979">
    <property type="entry name" value="INNER MEMBRANE PROTEIN YGAZ"/>
    <property type="match status" value="1"/>
</dbReference>
<evidence type="ECO:0000256" key="8">
    <source>
        <dbReference type="SAM" id="MobiDB-lite"/>
    </source>
</evidence>
<feature type="region of interest" description="Disordered" evidence="8">
    <location>
        <begin position="227"/>
        <end position="264"/>
    </location>
</feature>
<dbReference type="Pfam" id="PF03591">
    <property type="entry name" value="AzlC"/>
    <property type="match status" value="1"/>
</dbReference>
<dbReference type="Proteomes" id="UP001183414">
    <property type="component" value="Unassembled WGS sequence"/>
</dbReference>
<comment type="similarity">
    <text evidence="2">Belongs to the AzlC family.</text>
</comment>
<feature type="compositionally biased region" description="Acidic residues" evidence="8">
    <location>
        <begin position="233"/>
        <end position="252"/>
    </location>
</feature>
<evidence type="ECO:0000256" key="5">
    <source>
        <dbReference type="ARBA" id="ARBA00022692"/>
    </source>
</evidence>
<comment type="subcellular location">
    <subcellularLocation>
        <location evidence="1">Cell membrane</location>
        <topology evidence="1">Multi-pass membrane protein</topology>
    </subcellularLocation>
</comment>
<keyword evidence="4" id="KW-1003">Cell membrane</keyword>
<reference evidence="11" key="1">
    <citation type="submission" date="2023-07" db="EMBL/GenBank/DDBJ databases">
        <title>30 novel species of actinomycetes from the DSMZ collection.</title>
        <authorList>
            <person name="Nouioui I."/>
        </authorList>
    </citation>
    <scope>NUCLEOTIDE SEQUENCE [LARGE SCALE GENOMIC DNA]</scope>
    <source>
        <strain evidence="11">DSM 42041</strain>
    </source>
</reference>
<evidence type="ECO:0000256" key="1">
    <source>
        <dbReference type="ARBA" id="ARBA00004651"/>
    </source>
</evidence>
<evidence type="ECO:0000313" key="10">
    <source>
        <dbReference type="EMBL" id="MDT0380519.1"/>
    </source>
</evidence>
<comment type="caution">
    <text evidence="10">The sequence shown here is derived from an EMBL/GenBank/DDBJ whole genome shotgun (WGS) entry which is preliminary data.</text>
</comment>
<evidence type="ECO:0000256" key="3">
    <source>
        <dbReference type="ARBA" id="ARBA00022448"/>
    </source>
</evidence>
<keyword evidence="5 9" id="KW-0812">Transmembrane</keyword>
<dbReference type="PANTHER" id="PTHR34979:SF1">
    <property type="entry name" value="INNER MEMBRANE PROTEIN YGAZ"/>
    <property type="match status" value="1"/>
</dbReference>
<sequence length="264" mass="27466">MRSIWRNSLSELDRRLARDIGLICVADGFVGLSFGAITVSAGLPVWLPMLLSLVVFAGAAQFLFVGLVASGGNPIAAVVAGLLVNARHVPFGFAVGDVLGDGWLRRLVGSHLMIDETVAFALGQKEPERRRAAYWTCGVGLFVCWNVGVLAGAFGGTVVTDTDAFGLDAAFPAVLLALVLPSLKDRPTLRAVLVGVAIALATAPFLQAGLPVLLALLGVLVSLRGGARGGGDPSDEGDEDDQDDQDDEDDDAAGTARTSKETVR</sequence>
<feature type="transmembrane region" description="Helical" evidence="9">
    <location>
        <begin position="20"/>
        <end position="39"/>
    </location>
</feature>
<gene>
    <name evidence="10" type="ORF">RM572_17335</name>
</gene>
<keyword evidence="7 9" id="KW-0472">Membrane</keyword>
<accession>A0ABU2NU61</accession>
<name>A0ABU2NU61_9ACTN</name>